<keyword evidence="3" id="KW-1185">Reference proteome</keyword>
<reference evidence="2 3" key="1">
    <citation type="journal article" date="2019" name="Int. J. Syst. Evol. Microbiol.">
        <title>The Global Catalogue of Microorganisms (GCM) 10K type strain sequencing project: providing services to taxonomists for standard genome sequencing and annotation.</title>
        <authorList>
            <consortium name="The Broad Institute Genomics Platform"/>
            <consortium name="The Broad Institute Genome Sequencing Center for Infectious Disease"/>
            <person name="Wu L."/>
            <person name="Ma J."/>
        </authorList>
    </citation>
    <scope>NUCLEOTIDE SEQUENCE [LARGE SCALE GENOMIC DNA]</scope>
    <source>
        <strain evidence="2 3">JCM 10425</strain>
    </source>
</reference>
<proteinExistence type="predicted"/>
<dbReference type="GO" id="GO:0016853">
    <property type="term" value="F:isomerase activity"/>
    <property type="evidence" value="ECO:0007669"/>
    <property type="project" value="UniProtKB-KW"/>
</dbReference>
<dbReference type="Gene3D" id="1.20.120.450">
    <property type="entry name" value="dinb family like domain"/>
    <property type="match status" value="1"/>
</dbReference>
<evidence type="ECO:0000313" key="3">
    <source>
        <dbReference type="Proteomes" id="UP001500967"/>
    </source>
</evidence>
<keyword evidence="2" id="KW-0413">Isomerase</keyword>
<feature type="domain" description="Mycothiol-dependent maleylpyruvate isomerase metal-binding" evidence="1">
    <location>
        <begin position="14"/>
        <end position="157"/>
    </location>
</feature>
<sequence>MTIALREARDAFETVAADLSAFLDARTDEDLLARSRCRGWVVADVLAHLHLGLSEMITGFAYRVDAPPDTDFLTYWSGYPEPDPDAAVGQIRFARLLASAYGRPTGLLDHFRPTLEAVRRFVAQADDGCVRFQGHVLPLGDFVATWVVEIVVHHLDVLVELPGPTPDLTLAVRTLDGLRGEGDRPADWDDVTYVLAGSGRIPGPKGYPLLG</sequence>
<dbReference type="InterPro" id="IPR024344">
    <property type="entry name" value="MDMPI_metal-binding"/>
</dbReference>
<evidence type="ECO:0000313" key="2">
    <source>
        <dbReference type="EMBL" id="GAA0260393.1"/>
    </source>
</evidence>
<accession>A0ABN0USR5</accession>
<comment type="caution">
    <text evidence="2">The sequence shown here is derived from an EMBL/GenBank/DDBJ whole genome shotgun (WGS) entry which is preliminary data.</text>
</comment>
<dbReference type="Pfam" id="PF11716">
    <property type="entry name" value="MDMPI_N"/>
    <property type="match status" value="1"/>
</dbReference>
<protein>
    <submittedName>
        <fullName evidence="2">Maleylpyruvate isomerase N-terminal domain-containing protein</fullName>
    </submittedName>
</protein>
<dbReference type="InterPro" id="IPR034660">
    <property type="entry name" value="DinB/YfiT-like"/>
</dbReference>
<dbReference type="Proteomes" id="UP001500967">
    <property type="component" value="Unassembled WGS sequence"/>
</dbReference>
<name>A0ABN0USR5_9ACTN</name>
<dbReference type="SUPFAM" id="SSF109854">
    <property type="entry name" value="DinB/YfiT-like putative metalloenzymes"/>
    <property type="match status" value="1"/>
</dbReference>
<gene>
    <name evidence="2" type="ORF">GCM10009539_52310</name>
</gene>
<organism evidence="2 3">
    <name type="scientific">Cryptosporangium japonicum</name>
    <dbReference type="NCBI Taxonomy" id="80872"/>
    <lineage>
        <taxon>Bacteria</taxon>
        <taxon>Bacillati</taxon>
        <taxon>Actinomycetota</taxon>
        <taxon>Actinomycetes</taxon>
        <taxon>Cryptosporangiales</taxon>
        <taxon>Cryptosporangiaceae</taxon>
        <taxon>Cryptosporangium</taxon>
    </lineage>
</organism>
<evidence type="ECO:0000259" key="1">
    <source>
        <dbReference type="Pfam" id="PF11716"/>
    </source>
</evidence>
<dbReference type="RefSeq" id="WP_344651560.1">
    <property type="nucleotide sequence ID" value="NZ_BAAAGX010000020.1"/>
</dbReference>
<dbReference type="EMBL" id="BAAAGX010000020">
    <property type="protein sequence ID" value="GAA0260393.1"/>
    <property type="molecule type" value="Genomic_DNA"/>
</dbReference>